<feature type="site" description="Important for enzyme activity" evidence="7">
    <location>
        <position position="183"/>
    </location>
</feature>
<evidence type="ECO:0000256" key="2">
    <source>
        <dbReference type="ARBA" id="ARBA00012759"/>
    </source>
</evidence>
<dbReference type="InterPro" id="IPR036959">
    <property type="entry name" value="Peptidase_C12_UCH_sf"/>
</dbReference>
<keyword evidence="4 7" id="KW-0833">Ubl conjugation pathway</keyword>
<evidence type="ECO:0000313" key="9">
    <source>
        <dbReference type="EMBL" id="KAF2738231.1"/>
    </source>
</evidence>
<dbReference type="GO" id="GO:0004843">
    <property type="term" value="F:cysteine-type deubiquitinase activity"/>
    <property type="evidence" value="ECO:0007669"/>
    <property type="project" value="UniProtKB-UniRule"/>
</dbReference>
<dbReference type="Gene3D" id="3.40.532.10">
    <property type="entry name" value="Peptidase C12, ubiquitin carboxyl-terminal hydrolase"/>
    <property type="match status" value="1"/>
</dbReference>
<evidence type="ECO:0000256" key="5">
    <source>
        <dbReference type="ARBA" id="ARBA00022801"/>
    </source>
</evidence>
<dbReference type="GO" id="GO:0006511">
    <property type="term" value="P:ubiquitin-dependent protein catabolic process"/>
    <property type="evidence" value="ECO:0007669"/>
    <property type="project" value="UniProtKB-UniRule"/>
</dbReference>
<feature type="domain" description="UCH catalytic" evidence="8">
    <location>
        <begin position="1"/>
        <end position="230"/>
    </location>
</feature>
<sequence length="376" mass="43084">MVREFGAKSVTVKEAISLDEEILFMMPQPIFGFVLLFRAREVEPFKEEQSCPRKVWFANQMPAQNSCATLAMLNILLNLPERVDIGEHLRQFKDFTNDFTPYARGEALSSFEFVKRIHNSFAKKMDMLQDDTHLAYKASRGHGASRRKSIDTINTVQSEEYFEDNAHHFIAFLPADGKVWKLDGMNAFPTNLGTIDDDQGRNWISIATHTMRNVMASGGDNEYSIVALCQQPMTTLHLNMIQSKLALNLVHRHLNALTSEWSAFAASVEPSPTLLSVCGVSQEALNAATLDPEEEERIDRDAHNLAALLERRENLISDLNEAQVKFYQAADDIEKENIKAEERRWDYGPFIKRWLEMLAENGHLEQNMDKFQERRR</sequence>
<protein>
    <recommendedName>
        <fullName evidence="2 7">ubiquitinyl hydrolase 1</fullName>
        <ecNumber evidence="2 7">3.4.19.12</ecNumber>
    </recommendedName>
</protein>
<dbReference type="Pfam" id="PF01088">
    <property type="entry name" value="Peptidase_C12"/>
    <property type="match status" value="1"/>
</dbReference>
<dbReference type="InterPro" id="IPR001578">
    <property type="entry name" value="Peptidase_C12_UCH"/>
</dbReference>
<comment type="similarity">
    <text evidence="7">Belongs to the peptidase C12 family.</text>
</comment>
<comment type="catalytic activity">
    <reaction evidence="1 7">
        <text>Thiol-dependent hydrolysis of ester, thioester, amide, peptide and isopeptide bonds formed by the C-terminal Gly of ubiquitin (a 76-residue protein attached to proteins as an intracellular targeting signal).</text>
        <dbReference type="EC" id="3.4.19.12"/>
    </reaction>
</comment>
<dbReference type="OrthoDB" id="1924260at2759"/>
<reference evidence="9" key="1">
    <citation type="journal article" date="2020" name="Stud. Mycol.">
        <title>101 Dothideomycetes genomes: a test case for predicting lifestyles and emergence of pathogens.</title>
        <authorList>
            <person name="Haridas S."/>
            <person name="Albert R."/>
            <person name="Binder M."/>
            <person name="Bloem J."/>
            <person name="Labutti K."/>
            <person name="Salamov A."/>
            <person name="Andreopoulos B."/>
            <person name="Baker S."/>
            <person name="Barry K."/>
            <person name="Bills G."/>
            <person name="Bluhm B."/>
            <person name="Cannon C."/>
            <person name="Castanera R."/>
            <person name="Culley D."/>
            <person name="Daum C."/>
            <person name="Ezra D."/>
            <person name="Gonzalez J."/>
            <person name="Henrissat B."/>
            <person name="Kuo A."/>
            <person name="Liang C."/>
            <person name="Lipzen A."/>
            <person name="Lutzoni F."/>
            <person name="Magnuson J."/>
            <person name="Mondo S."/>
            <person name="Nolan M."/>
            <person name="Ohm R."/>
            <person name="Pangilinan J."/>
            <person name="Park H.-J."/>
            <person name="Ramirez L."/>
            <person name="Alfaro M."/>
            <person name="Sun H."/>
            <person name="Tritt A."/>
            <person name="Yoshinaga Y."/>
            <person name="Zwiers L.-H."/>
            <person name="Turgeon B."/>
            <person name="Goodwin S."/>
            <person name="Spatafora J."/>
            <person name="Crous P."/>
            <person name="Grigoriev I."/>
        </authorList>
    </citation>
    <scope>NUCLEOTIDE SEQUENCE</scope>
    <source>
        <strain evidence="9">CBS 125425</strain>
    </source>
</reference>
<keyword evidence="10" id="KW-1185">Reference proteome</keyword>
<proteinExistence type="inferred from homology"/>
<evidence type="ECO:0000259" key="8">
    <source>
        <dbReference type="PROSITE" id="PS52048"/>
    </source>
</evidence>
<keyword evidence="5 7" id="KW-0378">Hydrolase</keyword>
<dbReference type="EC" id="3.4.19.12" evidence="2 7"/>
<dbReference type="AlphaFoldDB" id="A0A9P4R857"/>
<dbReference type="PROSITE" id="PS52048">
    <property type="entry name" value="UCH_DOMAIN"/>
    <property type="match status" value="1"/>
</dbReference>
<evidence type="ECO:0000256" key="1">
    <source>
        <dbReference type="ARBA" id="ARBA00000707"/>
    </source>
</evidence>
<evidence type="ECO:0000256" key="6">
    <source>
        <dbReference type="ARBA" id="ARBA00022807"/>
    </source>
</evidence>
<keyword evidence="3 7" id="KW-0645">Protease</keyword>
<evidence type="ECO:0000313" key="10">
    <source>
        <dbReference type="Proteomes" id="UP000799444"/>
    </source>
</evidence>
<dbReference type="GO" id="GO:0016579">
    <property type="term" value="P:protein deubiquitination"/>
    <property type="evidence" value="ECO:0007669"/>
    <property type="project" value="TreeGrafter"/>
</dbReference>
<accession>A0A9P4R857</accession>
<evidence type="ECO:0000256" key="7">
    <source>
        <dbReference type="PROSITE-ProRule" id="PRU01393"/>
    </source>
</evidence>
<comment type="caution">
    <text evidence="9">The sequence shown here is derived from an EMBL/GenBank/DDBJ whole genome shotgun (WGS) entry which is preliminary data.</text>
</comment>
<dbReference type="PANTHER" id="PTHR10589">
    <property type="entry name" value="UBIQUITIN CARBOXYL-TERMINAL HYDROLASE"/>
    <property type="match status" value="1"/>
</dbReference>
<name>A0A9P4R857_9PLEO</name>
<dbReference type="GO" id="GO:0005737">
    <property type="term" value="C:cytoplasm"/>
    <property type="evidence" value="ECO:0007669"/>
    <property type="project" value="TreeGrafter"/>
</dbReference>
<evidence type="ECO:0000256" key="3">
    <source>
        <dbReference type="ARBA" id="ARBA00022670"/>
    </source>
</evidence>
<dbReference type="PANTHER" id="PTHR10589:SF29">
    <property type="entry name" value="UBIQUITIN CARBOXYL-TERMINAL HYDROLASE"/>
    <property type="match status" value="1"/>
</dbReference>
<dbReference type="InterPro" id="IPR038765">
    <property type="entry name" value="Papain-like_cys_pep_sf"/>
</dbReference>
<dbReference type="EMBL" id="ML996110">
    <property type="protein sequence ID" value="KAF2738231.1"/>
    <property type="molecule type" value="Genomic_DNA"/>
</dbReference>
<feature type="site" description="Transition state stabilizer" evidence="7">
    <location>
        <position position="60"/>
    </location>
</feature>
<feature type="active site" description="Nucleophile" evidence="7">
    <location>
        <position position="67"/>
    </location>
</feature>
<organism evidence="9 10">
    <name type="scientific">Polyplosphaeria fusca</name>
    <dbReference type="NCBI Taxonomy" id="682080"/>
    <lineage>
        <taxon>Eukaryota</taxon>
        <taxon>Fungi</taxon>
        <taxon>Dikarya</taxon>
        <taxon>Ascomycota</taxon>
        <taxon>Pezizomycotina</taxon>
        <taxon>Dothideomycetes</taxon>
        <taxon>Pleosporomycetidae</taxon>
        <taxon>Pleosporales</taxon>
        <taxon>Tetraplosphaeriaceae</taxon>
        <taxon>Polyplosphaeria</taxon>
    </lineage>
</organism>
<dbReference type="Proteomes" id="UP000799444">
    <property type="component" value="Unassembled WGS sequence"/>
</dbReference>
<keyword evidence="6 7" id="KW-0788">Thiol protease</keyword>
<gene>
    <name evidence="9" type="ORF">EJ04DRAFT_459597</name>
</gene>
<dbReference type="PROSITE" id="PS52049">
    <property type="entry name" value="ULD"/>
    <property type="match status" value="1"/>
</dbReference>
<feature type="active site" description="Proton donor" evidence="7">
    <location>
        <position position="168"/>
    </location>
</feature>
<evidence type="ECO:0000256" key="4">
    <source>
        <dbReference type="ARBA" id="ARBA00022786"/>
    </source>
</evidence>
<dbReference type="SUPFAM" id="SSF54001">
    <property type="entry name" value="Cysteine proteinases"/>
    <property type="match status" value="1"/>
</dbReference>